<evidence type="ECO:0000313" key="1">
    <source>
        <dbReference type="EMBL" id="KZS13060.1"/>
    </source>
</evidence>
<protein>
    <submittedName>
        <fullName evidence="1">Uncharacterized protein</fullName>
    </submittedName>
</protein>
<feature type="non-terminal residue" evidence="1">
    <location>
        <position position="1"/>
    </location>
</feature>
<accession>A0A164W8X1</accession>
<dbReference type="Proteomes" id="UP000076858">
    <property type="component" value="Unassembled WGS sequence"/>
</dbReference>
<comment type="caution">
    <text evidence="1">The sequence shown here is derived from an EMBL/GenBank/DDBJ whole genome shotgun (WGS) entry which is preliminary data.</text>
</comment>
<keyword evidence="2" id="KW-1185">Reference proteome</keyword>
<gene>
    <name evidence="1" type="ORF">APZ42_021898</name>
</gene>
<dbReference type="AlphaFoldDB" id="A0A164W8X1"/>
<dbReference type="EMBL" id="LRGB01001286">
    <property type="protein sequence ID" value="KZS13060.1"/>
    <property type="molecule type" value="Genomic_DNA"/>
</dbReference>
<sequence>NKIKNYISGKVSSSTISSETRGVQQVIHNLPNEIKKERKRKLTRVFSGAALADDRPISLCGGGYGMRLHTCHIIISIQPKRMILPISF</sequence>
<organism evidence="1 2">
    <name type="scientific">Daphnia magna</name>
    <dbReference type="NCBI Taxonomy" id="35525"/>
    <lineage>
        <taxon>Eukaryota</taxon>
        <taxon>Metazoa</taxon>
        <taxon>Ecdysozoa</taxon>
        <taxon>Arthropoda</taxon>
        <taxon>Crustacea</taxon>
        <taxon>Branchiopoda</taxon>
        <taxon>Diplostraca</taxon>
        <taxon>Cladocera</taxon>
        <taxon>Anomopoda</taxon>
        <taxon>Daphniidae</taxon>
        <taxon>Daphnia</taxon>
    </lineage>
</organism>
<name>A0A164W8X1_9CRUS</name>
<proteinExistence type="predicted"/>
<evidence type="ECO:0000313" key="2">
    <source>
        <dbReference type="Proteomes" id="UP000076858"/>
    </source>
</evidence>
<reference evidence="1 2" key="1">
    <citation type="submission" date="2016-03" db="EMBL/GenBank/DDBJ databases">
        <title>EvidentialGene: Evidence-directed Construction of Genes on Genomes.</title>
        <authorList>
            <person name="Gilbert D.G."/>
            <person name="Choi J.-H."/>
            <person name="Mockaitis K."/>
            <person name="Colbourne J."/>
            <person name="Pfrender M."/>
        </authorList>
    </citation>
    <scope>NUCLEOTIDE SEQUENCE [LARGE SCALE GENOMIC DNA]</scope>
    <source>
        <strain evidence="1 2">Xinb3</strain>
        <tissue evidence="1">Complete organism</tissue>
    </source>
</reference>